<accession>A0A5C6RTG6</accession>
<comment type="caution">
    <text evidence="1">The sequence shown here is derived from an EMBL/GenBank/DDBJ whole genome shotgun (WGS) entry which is preliminary data.</text>
</comment>
<dbReference type="PANTHER" id="PTHR36439:SF1">
    <property type="entry name" value="DUF1697 DOMAIN-CONTAINING PROTEIN"/>
    <property type="match status" value="1"/>
</dbReference>
<dbReference type="AlphaFoldDB" id="A0A5C6RTG6"/>
<name>A0A5C6RTG6_9FLAO</name>
<evidence type="ECO:0000313" key="2">
    <source>
        <dbReference type="Proteomes" id="UP000321721"/>
    </source>
</evidence>
<gene>
    <name evidence="1" type="ORF">FRY74_09225</name>
</gene>
<sequence length="189" mass="21977">METQTRRMKIYIALLRGINVSGHKLIKMTELKSMFEKAEFKNVTTYIQSGNVVFSSKKEDIVSIQETIKTNILKVFGFDVDVQVLGAEKLQRITENHTFLEGNQDQLKAVYYTLLAEKPNSEFVKELEQLEQTEEFFKITDEVIYCFYPNGVGRAKWQGTFFEKKLKVSSTTRNYNTMKKLTELSKEVD</sequence>
<reference evidence="1 2" key="1">
    <citation type="submission" date="2019-08" db="EMBL/GenBank/DDBJ databases">
        <title>Genome of Vicingus serpentipes NCIMB 15042.</title>
        <authorList>
            <person name="Bowman J.P."/>
        </authorList>
    </citation>
    <scope>NUCLEOTIDE SEQUENCE [LARGE SCALE GENOMIC DNA]</scope>
    <source>
        <strain evidence="1 2">NCIMB 15042</strain>
    </source>
</reference>
<organism evidence="1 2">
    <name type="scientific">Vicingus serpentipes</name>
    <dbReference type="NCBI Taxonomy" id="1926625"/>
    <lineage>
        <taxon>Bacteria</taxon>
        <taxon>Pseudomonadati</taxon>
        <taxon>Bacteroidota</taxon>
        <taxon>Flavobacteriia</taxon>
        <taxon>Flavobacteriales</taxon>
        <taxon>Vicingaceae</taxon>
        <taxon>Vicingus</taxon>
    </lineage>
</organism>
<dbReference type="PIRSF" id="PIRSF008502">
    <property type="entry name" value="UCP008502"/>
    <property type="match status" value="1"/>
</dbReference>
<dbReference type="EMBL" id="VOOS01000004">
    <property type="protein sequence ID" value="TXB64622.1"/>
    <property type="molecule type" value="Genomic_DNA"/>
</dbReference>
<protein>
    <submittedName>
        <fullName evidence="1">DUF1697 domain-containing protein</fullName>
    </submittedName>
</protein>
<dbReference type="SUPFAM" id="SSF160379">
    <property type="entry name" value="SP0830-like"/>
    <property type="match status" value="1"/>
</dbReference>
<dbReference type="Pfam" id="PF08002">
    <property type="entry name" value="DUF1697"/>
    <property type="match status" value="1"/>
</dbReference>
<dbReference type="PANTHER" id="PTHR36439">
    <property type="entry name" value="BLL4334 PROTEIN"/>
    <property type="match status" value="1"/>
</dbReference>
<dbReference type="OrthoDB" id="9806494at2"/>
<evidence type="ECO:0000313" key="1">
    <source>
        <dbReference type="EMBL" id="TXB64622.1"/>
    </source>
</evidence>
<dbReference type="Gene3D" id="3.30.70.1280">
    <property type="entry name" value="SP0830-like domains"/>
    <property type="match status" value="1"/>
</dbReference>
<keyword evidence="2" id="KW-1185">Reference proteome</keyword>
<dbReference type="InterPro" id="IPR012545">
    <property type="entry name" value="DUF1697"/>
</dbReference>
<proteinExistence type="predicted"/>
<dbReference type="Proteomes" id="UP000321721">
    <property type="component" value="Unassembled WGS sequence"/>
</dbReference>
<dbReference type="Gene3D" id="3.30.70.1260">
    <property type="entry name" value="bacterial protein sp0830 like"/>
    <property type="match status" value="1"/>
</dbReference>